<dbReference type="Proteomes" id="UP001589795">
    <property type="component" value="Unassembled WGS sequence"/>
</dbReference>
<proteinExistence type="predicted"/>
<comment type="caution">
    <text evidence="2">The sequence shown here is derived from an EMBL/GenBank/DDBJ whole genome shotgun (WGS) entry which is preliminary data.</text>
</comment>
<reference evidence="2 3" key="1">
    <citation type="submission" date="2024-09" db="EMBL/GenBank/DDBJ databases">
        <authorList>
            <person name="Sun Q."/>
            <person name="Mori K."/>
        </authorList>
    </citation>
    <scope>NUCLEOTIDE SEQUENCE [LARGE SCALE GENOMIC DNA]</scope>
    <source>
        <strain evidence="2 3">CCM 7904</strain>
    </source>
</reference>
<dbReference type="PANTHER" id="PTHR43279">
    <property type="entry name" value="CATECHOL-2,3-DIOXYGENASE"/>
    <property type="match status" value="1"/>
</dbReference>
<dbReference type="InterPro" id="IPR029068">
    <property type="entry name" value="Glyas_Bleomycin-R_OHBP_Dase"/>
</dbReference>
<dbReference type="EMBL" id="JBHLWQ010000144">
    <property type="protein sequence ID" value="MFC0201660.1"/>
    <property type="molecule type" value="Genomic_DNA"/>
</dbReference>
<protein>
    <submittedName>
        <fullName evidence="2">VOC family protein</fullName>
    </submittedName>
</protein>
<keyword evidence="3" id="KW-1185">Reference proteome</keyword>
<dbReference type="SUPFAM" id="SSF54593">
    <property type="entry name" value="Glyoxalase/Bleomycin resistance protein/Dihydroxybiphenyl dioxygenase"/>
    <property type="match status" value="2"/>
</dbReference>
<dbReference type="PANTHER" id="PTHR43279:SF1">
    <property type="entry name" value="CATECHOL-2,3-DIOXYGENASE"/>
    <property type="match status" value="1"/>
</dbReference>
<name>A0ABV6CLM5_9RHOB</name>
<feature type="domain" description="VOC" evidence="1">
    <location>
        <begin position="5"/>
        <end position="121"/>
    </location>
</feature>
<evidence type="ECO:0000259" key="1">
    <source>
        <dbReference type="PROSITE" id="PS51819"/>
    </source>
</evidence>
<accession>A0ABV6CLM5</accession>
<dbReference type="InterPro" id="IPR037523">
    <property type="entry name" value="VOC_core"/>
</dbReference>
<dbReference type="InterPro" id="IPR004360">
    <property type="entry name" value="Glyas_Fos-R_dOase_dom"/>
</dbReference>
<dbReference type="PROSITE" id="PS51819">
    <property type="entry name" value="VOC"/>
    <property type="match status" value="1"/>
</dbReference>
<dbReference type="RefSeq" id="WP_265506816.1">
    <property type="nucleotide sequence ID" value="NZ_JAOTBE010000018.1"/>
</dbReference>
<dbReference type="Gene3D" id="3.10.180.10">
    <property type="entry name" value="2,3-Dihydroxybiphenyl 1,2-Dioxygenase, domain 1"/>
    <property type="match status" value="2"/>
</dbReference>
<dbReference type="Pfam" id="PF00903">
    <property type="entry name" value="Glyoxalase"/>
    <property type="match status" value="1"/>
</dbReference>
<evidence type="ECO:0000313" key="2">
    <source>
        <dbReference type="EMBL" id="MFC0201660.1"/>
    </source>
</evidence>
<gene>
    <name evidence="2" type="ORF">ACFFIZ_15455</name>
</gene>
<sequence length="255" mass="27700">MTPGAIDHVVLTVRDLPGTAAFYERCIGLEPLGGDGRVRRLGAGGRVLIELRGDPAARPRDPRQAGLFHVAILLPARADLASWLRHAADTDLRLTGASDHGVSEAIYLDDPEGNGIEIYRDRPSDSWTRHGDRIEMTTARLDLAALAAEARTPWDGAPDGTIIGHVHLQVGDVDQADAFLTGDLGLTRTFDAPGAAWYGWNGYHHHLAANTWNSHGAGRRPTGMAGLEEVVLRGLPEETIKKFDPWGNKFTRTEL</sequence>
<organism evidence="2 3">
    <name type="scientific">Paracoccus rhizosphaerae</name>
    <dbReference type="NCBI Taxonomy" id="1133347"/>
    <lineage>
        <taxon>Bacteria</taxon>
        <taxon>Pseudomonadati</taxon>
        <taxon>Pseudomonadota</taxon>
        <taxon>Alphaproteobacteria</taxon>
        <taxon>Rhodobacterales</taxon>
        <taxon>Paracoccaceae</taxon>
        <taxon>Paracoccus</taxon>
    </lineage>
</organism>
<evidence type="ECO:0000313" key="3">
    <source>
        <dbReference type="Proteomes" id="UP001589795"/>
    </source>
</evidence>